<dbReference type="PANTHER" id="PTHR48081">
    <property type="entry name" value="AB HYDROLASE SUPERFAMILY PROTEIN C4A8.06C"/>
    <property type="match status" value="1"/>
</dbReference>
<sequence length="327" mass="36083">MSLLTAHFALDALFSPRNPHDMQTEATDFRTRLTTQLVGAATRFAFNDRLPVNLLRRIIDQIDLISPPAPDCELVEGSVDGIAYDFWTPKRLNPGRILLYSHGGGYVMFSHKSHRSLASRLAVEFASQAIVYDYRLAPEHRFPAAIDDALIVYEHVLKLGYDPKNIIFAGDSAGGGITFALMLAARDKGLPLPGLAIGISPWVDMTLSGVSMRENPPTDVMLQPEDIRGFTTKYLAGADPRHVYASPLFADLGGFPPVMLQAAGAEILRDDSVMFASALRSAGVPVELDVWPGLFHVFEFAWRFLPQSAEAIVKMGDFVRRHFANKQ</sequence>
<name>L7VRS4_9BACT</name>
<dbReference type="EMBL" id="JX649880">
    <property type="protein sequence ID" value="AGC71712.1"/>
    <property type="molecule type" value="Genomic_DNA"/>
</dbReference>
<dbReference type="InterPro" id="IPR029058">
    <property type="entry name" value="AB_hydrolase_fold"/>
</dbReference>
<feature type="domain" description="Alpha/beta hydrolase fold-3" evidence="4">
    <location>
        <begin position="98"/>
        <end position="298"/>
    </location>
</feature>
<dbReference type="InterPro" id="IPR033140">
    <property type="entry name" value="Lipase_GDXG_put_SER_AS"/>
</dbReference>
<reference evidence="5" key="1">
    <citation type="submission" date="2012-09" db="EMBL/GenBank/DDBJ databases">
        <title>Metagenomic Characterization of a Microbial Community in Wastewater Detects High Levels of Antibiotic Resistance.</title>
        <authorList>
            <person name="Abrams M."/>
            <person name="Caldwell A."/>
            <person name="Vandaei E."/>
            <person name="Lee W."/>
            <person name="Perrott J."/>
            <person name="Khan S.Y."/>
            <person name="Ta J."/>
            <person name="Romero D."/>
            <person name="Nguyen V."/>
            <person name="Pourmand N."/>
            <person name="Ouverney C.C."/>
        </authorList>
    </citation>
    <scope>NUCLEOTIDE SEQUENCE</scope>
</reference>
<keyword evidence="2 5" id="KW-0378">Hydrolase</keyword>
<comment type="similarity">
    <text evidence="1">Belongs to the 'GDXG' lipolytic enzyme family.</text>
</comment>
<proteinExistence type="inferred from homology"/>
<dbReference type="AlphaFoldDB" id="L7VRS4"/>
<dbReference type="SUPFAM" id="SSF53474">
    <property type="entry name" value="alpha/beta-Hydrolases"/>
    <property type="match status" value="1"/>
</dbReference>
<evidence type="ECO:0000313" key="5">
    <source>
        <dbReference type="EMBL" id="AGC71712.1"/>
    </source>
</evidence>
<organism evidence="5">
    <name type="scientific">uncultured bacterium A1Q1_fos_300</name>
    <dbReference type="NCBI Taxonomy" id="1256571"/>
    <lineage>
        <taxon>Bacteria</taxon>
        <taxon>environmental samples</taxon>
    </lineage>
</organism>
<feature type="active site" evidence="3">
    <location>
        <position position="172"/>
    </location>
</feature>
<accession>L7VRS4</accession>
<dbReference type="PANTHER" id="PTHR48081:SF30">
    <property type="entry name" value="ACETYL-HYDROLASE LIPR-RELATED"/>
    <property type="match status" value="1"/>
</dbReference>
<dbReference type="GO" id="GO:0004806">
    <property type="term" value="F:triacylglycerol lipase activity"/>
    <property type="evidence" value="ECO:0007669"/>
    <property type="project" value="TreeGrafter"/>
</dbReference>
<evidence type="ECO:0000256" key="2">
    <source>
        <dbReference type="ARBA" id="ARBA00022801"/>
    </source>
</evidence>
<dbReference type="InterPro" id="IPR013094">
    <property type="entry name" value="AB_hydrolase_3"/>
</dbReference>
<evidence type="ECO:0000256" key="1">
    <source>
        <dbReference type="ARBA" id="ARBA00010515"/>
    </source>
</evidence>
<evidence type="ECO:0000259" key="4">
    <source>
        <dbReference type="Pfam" id="PF07859"/>
    </source>
</evidence>
<dbReference type="PROSITE" id="PS01174">
    <property type="entry name" value="LIPASE_GDXG_SER"/>
    <property type="match status" value="1"/>
</dbReference>
<evidence type="ECO:0000256" key="3">
    <source>
        <dbReference type="PROSITE-ProRule" id="PRU10038"/>
    </source>
</evidence>
<dbReference type="InterPro" id="IPR050300">
    <property type="entry name" value="GDXG_lipolytic_enzyme"/>
</dbReference>
<dbReference type="Gene3D" id="3.40.50.1820">
    <property type="entry name" value="alpha/beta hydrolase"/>
    <property type="match status" value="1"/>
</dbReference>
<dbReference type="Pfam" id="PF07859">
    <property type="entry name" value="Abhydrolase_3"/>
    <property type="match status" value="1"/>
</dbReference>
<protein>
    <submittedName>
        <fullName evidence="5">Alpha/beta hydrolase fold-3 domain protein</fullName>
    </submittedName>
</protein>